<evidence type="ECO:0000256" key="9">
    <source>
        <dbReference type="ARBA" id="ARBA00022932"/>
    </source>
</evidence>
<dbReference type="Pfam" id="PF22608">
    <property type="entry name" value="DNAX_ATPase_lid"/>
    <property type="match status" value="1"/>
</dbReference>
<evidence type="ECO:0000256" key="10">
    <source>
        <dbReference type="ARBA" id="ARBA00049244"/>
    </source>
</evidence>
<dbReference type="NCBIfam" id="TIGR02397">
    <property type="entry name" value="dnaX_nterm"/>
    <property type="match status" value="1"/>
</dbReference>
<evidence type="ECO:0000256" key="4">
    <source>
        <dbReference type="ARBA" id="ARBA00022705"/>
    </source>
</evidence>
<feature type="compositionally biased region" description="Low complexity" evidence="12">
    <location>
        <begin position="423"/>
        <end position="437"/>
    </location>
</feature>
<protein>
    <recommendedName>
        <fullName evidence="11">DNA polymerase III subunit gamma/tau</fullName>
        <ecNumber evidence="11">2.7.7.7</ecNumber>
    </recommendedName>
</protein>
<dbReference type="AlphaFoldDB" id="A0AAU8FR30"/>
<name>A0AAU8FR30_9BACT</name>
<evidence type="ECO:0000256" key="8">
    <source>
        <dbReference type="ARBA" id="ARBA00022840"/>
    </source>
</evidence>
<dbReference type="PANTHER" id="PTHR11669:SF0">
    <property type="entry name" value="PROTEIN STICHEL-LIKE 2"/>
    <property type="match status" value="1"/>
</dbReference>
<dbReference type="Gene3D" id="1.10.8.60">
    <property type="match status" value="1"/>
</dbReference>
<dbReference type="InterPro" id="IPR022754">
    <property type="entry name" value="DNA_pol_III_gamma-3"/>
</dbReference>
<comment type="catalytic activity">
    <reaction evidence="10 11">
        <text>DNA(n) + a 2'-deoxyribonucleoside 5'-triphosphate = DNA(n+1) + diphosphate</text>
        <dbReference type="Rhea" id="RHEA:22508"/>
        <dbReference type="Rhea" id="RHEA-COMP:17339"/>
        <dbReference type="Rhea" id="RHEA-COMP:17340"/>
        <dbReference type="ChEBI" id="CHEBI:33019"/>
        <dbReference type="ChEBI" id="CHEBI:61560"/>
        <dbReference type="ChEBI" id="CHEBI:173112"/>
        <dbReference type="EC" id="2.7.7.7"/>
    </reaction>
</comment>
<reference evidence="14" key="1">
    <citation type="submission" date="2024-06" db="EMBL/GenBank/DDBJ databases">
        <title>Sequencing and assembly of the genome of Dyadobacter sp. strain 676, a symbiont of Cyamopsis tetragonoloba.</title>
        <authorList>
            <person name="Guro P."/>
            <person name="Sazanova A."/>
            <person name="Kuznetsova I."/>
            <person name="Belimov A."/>
            <person name="Safronova V."/>
        </authorList>
    </citation>
    <scope>NUCLEOTIDE SEQUENCE</scope>
    <source>
        <strain evidence="14">676</strain>
    </source>
</reference>
<organism evidence="14">
    <name type="scientific">Dyadobacter sp. 676</name>
    <dbReference type="NCBI Taxonomy" id="3088362"/>
    <lineage>
        <taxon>Bacteria</taxon>
        <taxon>Pseudomonadati</taxon>
        <taxon>Bacteroidota</taxon>
        <taxon>Cytophagia</taxon>
        <taxon>Cytophagales</taxon>
        <taxon>Spirosomataceae</taxon>
        <taxon>Dyadobacter</taxon>
    </lineage>
</organism>
<dbReference type="GO" id="GO:0006261">
    <property type="term" value="P:DNA-templated DNA replication"/>
    <property type="evidence" value="ECO:0007669"/>
    <property type="project" value="TreeGrafter"/>
</dbReference>
<evidence type="ECO:0000259" key="13">
    <source>
        <dbReference type="SMART" id="SM00382"/>
    </source>
</evidence>
<dbReference type="NCBIfam" id="NF011531">
    <property type="entry name" value="PRK14971.1"/>
    <property type="match status" value="1"/>
</dbReference>
<dbReference type="GO" id="GO:0003887">
    <property type="term" value="F:DNA-directed DNA polymerase activity"/>
    <property type="evidence" value="ECO:0007669"/>
    <property type="project" value="UniProtKB-KW"/>
</dbReference>
<evidence type="ECO:0000256" key="3">
    <source>
        <dbReference type="ARBA" id="ARBA00022695"/>
    </source>
</evidence>
<dbReference type="InterPro" id="IPR050238">
    <property type="entry name" value="DNA_Rep/Repair_Clamp_Loader"/>
</dbReference>
<feature type="region of interest" description="Disordered" evidence="12">
    <location>
        <begin position="422"/>
        <end position="441"/>
    </location>
</feature>
<sequence>MDHFVVSARKYRPVTFDSVVGQSHITTTLKNAIRTNHLAQAFLFCGPRGVGKTTCARILAKTINCQNLGDDVEACGECESCVSFQNNASFNIHELDAASNNSVEDIRNLIDQVRYPPQTGKYKIYIIDEVHMLSQAAFNAFLKTLEEPPSYAIFILATTEKHKILPTILSRCQIFDFNRIQSKDIAHHLADIAKKEGINAEHEALELIGQKADGGLRDALSMFDLNVTFSTNNHLTYAAVLENLHILDYDYYFKITDALTAGSIARSLVLFDEILRKGFDGHLFVVGLLEHFRNLLVCKDPATVTLLQVSESAERKYLEQSLMADMGFLLSALSITGQCDINYKSAKNQRLHVELCLMKLANLPQVLQLHTLAAVDETAKKKVEPQQPLNNGAAPQPAAPANGHPSNGNAYAAVPVQPVGVHQQAPAQQTVPPQTTPSRLKSTVSLTPVLTPPAQQATKPAGTQPPVDSAAVSNGIKKEELTLANLQRLWYEFAQKRLQEGNSTTEQITLNREFQLNGTTIEIALDNDHQLDAVANVRYELLGFLKARLDAPKLDINPRVAPQEVNRLPYTPAEKFNYMAEKNPYLLDLKQALGLDVDF</sequence>
<dbReference type="GO" id="GO:0003677">
    <property type="term" value="F:DNA binding"/>
    <property type="evidence" value="ECO:0007669"/>
    <property type="project" value="InterPro"/>
</dbReference>
<evidence type="ECO:0000256" key="11">
    <source>
        <dbReference type="RuleBase" id="RU364063"/>
    </source>
</evidence>
<dbReference type="EMBL" id="CP159289">
    <property type="protein sequence ID" value="XCH26271.1"/>
    <property type="molecule type" value="Genomic_DNA"/>
</dbReference>
<feature type="region of interest" description="Disordered" evidence="12">
    <location>
        <begin position="382"/>
        <end position="412"/>
    </location>
</feature>
<keyword evidence="9 11" id="KW-0239">DNA-directed DNA polymerase</keyword>
<evidence type="ECO:0000256" key="7">
    <source>
        <dbReference type="ARBA" id="ARBA00022833"/>
    </source>
</evidence>
<dbReference type="SUPFAM" id="SSF48019">
    <property type="entry name" value="post-AAA+ oligomerization domain-like"/>
    <property type="match status" value="1"/>
</dbReference>
<dbReference type="PANTHER" id="PTHR11669">
    <property type="entry name" value="REPLICATION FACTOR C / DNA POLYMERASE III GAMMA-TAU SUBUNIT"/>
    <property type="match status" value="1"/>
</dbReference>
<evidence type="ECO:0000256" key="2">
    <source>
        <dbReference type="ARBA" id="ARBA00022679"/>
    </source>
</evidence>
<dbReference type="SMART" id="SM00382">
    <property type="entry name" value="AAA"/>
    <property type="match status" value="1"/>
</dbReference>
<dbReference type="InterPro" id="IPR001270">
    <property type="entry name" value="ClpA/B"/>
</dbReference>
<dbReference type="InterPro" id="IPR008921">
    <property type="entry name" value="DNA_pol3_clamp-load_cplx_C"/>
</dbReference>
<evidence type="ECO:0000256" key="12">
    <source>
        <dbReference type="SAM" id="MobiDB-lite"/>
    </source>
</evidence>
<dbReference type="Pfam" id="PF12169">
    <property type="entry name" value="DNA_pol3_gamma3"/>
    <property type="match status" value="1"/>
</dbReference>
<keyword evidence="6 11" id="KW-0547">Nucleotide-binding</keyword>
<gene>
    <name evidence="11" type="primary">dnaX</name>
    <name evidence="14" type="ORF">ABV298_07670</name>
</gene>
<dbReference type="FunFam" id="1.10.8.60:FF:000013">
    <property type="entry name" value="DNA polymerase III subunit gamma/tau"/>
    <property type="match status" value="1"/>
</dbReference>
<dbReference type="RefSeq" id="WP_353721565.1">
    <property type="nucleotide sequence ID" value="NZ_CP159289.1"/>
</dbReference>
<dbReference type="InterPro" id="IPR027417">
    <property type="entry name" value="P-loop_NTPase"/>
</dbReference>
<accession>A0AAU8FR30</accession>
<comment type="subunit">
    <text evidence="11">DNA polymerase III contains a core (composed of alpha, epsilon and theta chains) that associates with a tau subunit. This core dimerizes to form the POLIII' complex. PolIII' associates with the gamma complex (composed of gamma, delta, delta', psi and chi chains) and with the beta chain to form the complete DNA polymerase III complex.</text>
</comment>
<evidence type="ECO:0000256" key="1">
    <source>
        <dbReference type="ARBA" id="ARBA00006360"/>
    </source>
</evidence>
<evidence type="ECO:0000256" key="5">
    <source>
        <dbReference type="ARBA" id="ARBA00022723"/>
    </source>
</evidence>
<dbReference type="FunFam" id="3.40.50.300:FF:000014">
    <property type="entry name" value="DNA polymerase III subunit gamma/tau"/>
    <property type="match status" value="1"/>
</dbReference>
<dbReference type="GO" id="GO:0046872">
    <property type="term" value="F:metal ion binding"/>
    <property type="evidence" value="ECO:0007669"/>
    <property type="project" value="UniProtKB-KW"/>
</dbReference>
<keyword evidence="3 11" id="KW-0548">Nucleotidyltransferase</keyword>
<evidence type="ECO:0000256" key="6">
    <source>
        <dbReference type="ARBA" id="ARBA00022741"/>
    </source>
</evidence>
<dbReference type="SUPFAM" id="SSF52540">
    <property type="entry name" value="P-loop containing nucleoside triphosphate hydrolases"/>
    <property type="match status" value="1"/>
</dbReference>
<keyword evidence="2 11" id="KW-0808">Transferase</keyword>
<feature type="compositionally biased region" description="Low complexity" evidence="12">
    <location>
        <begin position="385"/>
        <end position="403"/>
    </location>
</feature>
<dbReference type="GO" id="GO:0005524">
    <property type="term" value="F:ATP binding"/>
    <property type="evidence" value="ECO:0007669"/>
    <property type="project" value="UniProtKB-KW"/>
</dbReference>
<dbReference type="CDD" id="cd00009">
    <property type="entry name" value="AAA"/>
    <property type="match status" value="1"/>
</dbReference>
<comment type="similarity">
    <text evidence="1 11">Belongs to the DnaX/STICHEL family.</text>
</comment>
<dbReference type="Gene3D" id="3.40.50.300">
    <property type="entry name" value="P-loop containing nucleotide triphosphate hydrolases"/>
    <property type="match status" value="1"/>
</dbReference>
<dbReference type="InterPro" id="IPR045085">
    <property type="entry name" value="HLD_clamp_pol_III_gamma_tau"/>
</dbReference>
<keyword evidence="8 11" id="KW-0067">ATP-binding</keyword>
<feature type="domain" description="AAA+ ATPase" evidence="13">
    <location>
        <begin position="38"/>
        <end position="181"/>
    </location>
</feature>
<dbReference type="NCBIfam" id="NF004046">
    <property type="entry name" value="PRK05563.1"/>
    <property type="match status" value="1"/>
</dbReference>
<dbReference type="Pfam" id="PF13177">
    <property type="entry name" value="DNA_pol3_delta2"/>
    <property type="match status" value="1"/>
</dbReference>
<keyword evidence="7" id="KW-0862">Zinc</keyword>
<comment type="function">
    <text evidence="11">DNA polymerase III is a complex, multichain enzyme responsible for most of the replicative synthesis in bacteria. This DNA polymerase also exhibits 3' to 5' exonuclease activity.</text>
</comment>
<dbReference type="InterPro" id="IPR003593">
    <property type="entry name" value="AAA+_ATPase"/>
</dbReference>
<dbReference type="EC" id="2.7.7.7" evidence="11"/>
<dbReference type="PRINTS" id="PR00300">
    <property type="entry name" value="CLPPROTEASEA"/>
</dbReference>
<dbReference type="Gene3D" id="1.20.272.10">
    <property type="match status" value="1"/>
</dbReference>
<keyword evidence="5" id="KW-0479">Metal-binding</keyword>
<evidence type="ECO:0000313" key="14">
    <source>
        <dbReference type="EMBL" id="XCH26271.1"/>
    </source>
</evidence>
<proteinExistence type="inferred from homology"/>
<dbReference type="GO" id="GO:0009360">
    <property type="term" value="C:DNA polymerase III complex"/>
    <property type="evidence" value="ECO:0007669"/>
    <property type="project" value="InterPro"/>
</dbReference>
<keyword evidence="4 11" id="KW-0235">DNA replication</keyword>
<dbReference type="CDD" id="cd18137">
    <property type="entry name" value="HLD_clamp_pol_III_gamma_tau"/>
    <property type="match status" value="1"/>
</dbReference>
<dbReference type="InterPro" id="IPR012763">
    <property type="entry name" value="DNA_pol_III_sug/sutau_N"/>
</dbReference>